<accession>A0AAE0EWR4</accession>
<sequence length="466" mass="51205">MPAWEQNYCSAYQHASGCRLRKSAISTNNCLPYERMKFLWFSLFLTLRLQHSFGPSTCRAHQATRRYLQASPPPPHHQRWTLYSCHMCFPSLPAVFFPNTIDNCTDVCESATEEFYLYAEGHPLTFASTNLNACLIRIVLLHSLAPANPGAPPRSPPAPWTLPLAPRPPPWRKLPPFPPVTPAAGSEEPPGPQPQPPRPSWPPRQRRIYVSPPPSTEPSSKEDPVILMAIAVAGIAGVMAVMALVYRMRRQGVCSGKEAPAEKPTGRPPGAGRRDGWFPSEGCMGEGRPRHFCDNAQHASTAGSWSRGVDDAVPRASGHSAPQAPGQWATLSSQASSAKWGRQERGGKAPLGRGSSRPKRAPAPLPRDPEAGEQPCSFEGGPPHDVDSLRQDIGRSLDLKLKGLDAASFMRALSIETPNSANEVDLKRAFRRAALNFHPDRNKGKGLHERIYAEEVFKRITQLMNN</sequence>
<dbReference type="EMBL" id="LGRX02032775">
    <property type="protein sequence ID" value="KAK3243561.1"/>
    <property type="molecule type" value="Genomic_DNA"/>
</dbReference>
<keyword evidence="5" id="KW-1185">Reference proteome</keyword>
<feature type="domain" description="J" evidence="3">
    <location>
        <begin position="408"/>
        <end position="466"/>
    </location>
</feature>
<dbReference type="PROSITE" id="PS50076">
    <property type="entry name" value="DNAJ_2"/>
    <property type="match status" value="1"/>
</dbReference>
<evidence type="ECO:0000259" key="3">
    <source>
        <dbReference type="PROSITE" id="PS50076"/>
    </source>
</evidence>
<dbReference type="SUPFAM" id="SSF46565">
    <property type="entry name" value="Chaperone J-domain"/>
    <property type="match status" value="1"/>
</dbReference>
<feature type="compositionally biased region" description="Pro residues" evidence="1">
    <location>
        <begin position="171"/>
        <end position="181"/>
    </location>
</feature>
<name>A0AAE0EWR4_9CHLO</name>
<evidence type="ECO:0000256" key="1">
    <source>
        <dbReference type="SAM" id="MobiDB-lite"/>
    </source>
</evidence>
<keyword evidence="2" id="KW-0472">Membrane</keyword>
<dbReference type="Proteomes" id="UP001190700">
    <property type="component" value="Unassembled WGS sequence"/>
</dbReference>
<proteinExistence type="predicted"/>
<gene>
    <name evidence="4" type="ORF">CYMTET_46794</name>
</gene>
<feature type="compositionally biased region" description="Pro residues" evidence="1">
    <location>
        <begin position="189"/>
        <end position="202"/>
    </location>
</feature>
<reference evidence="4 5" key="1">
    <citation type="journal article" date="2015" name="Genome Biol. Evol.">
        <title>Comparative Genomics of a Bacterivorous Green Alga Reveals Evolutionary Causalities and Consequences of Phago-Mixotrophic Mode of Nutrition.</title>
        <authorList>
            <person name="Burns J.A."/>
            <person name="Paasch A."/>
            <person name="Narechania A."/>
            <person name="Kim E."/>
        </authorList>
    </citation>
    <scope>NUCLEOTIDE SEQUENCE [LARGE SCALE GENOMIC DNA]</scope>
    <source>
        <strain evidence="4 5">PLY_AMNH</strain>
    </source>
</reference>
<feature type="region of interest" description="Disordered" evidence="1">
    <location>
        <begin position="254"/>
        <end position="283"/>
    </location>
</feature>
<evidence type="ECO:0000313" key="4">
    <source>
        <dbReference type="EMBL" id="KAK3243561.1"/>
    </source>
</evidence>
<evidence type="ECO:0000313" key="5">
    <source>
        <dbReference type="Proteomes" id="UP001190700"/>
    </source>
</evidence>
<dbReference type="Gene3D" id="1.10.287.110">
    <property type="entry name" value="DnaJ domain"/>
    <property type="match status" value="1"/>
</dbReference>
<evidence type="ECO:0000256" key="2">
    <source>
        <dbReference type="SAM" id="Phobius"/>
    </source>
</evidence>
<feature type="transmembrane region" description="Helical" evidence="2">
    <location>
        <begin position="225"/>
        <end position="246"/>
    </location>
</feature>
<feature type="region of interest" description="Disordered" evidence="1">
    <location>
        <begin position="299"/>
        <end position="389"/>
    </location>
</feature>
<organism evidence="4 5">
    <name type="scientific">Cymbomonas tetramitiformis</name>
    <dbReference type="NCBI Taxonomy" id="36881"/>
    <lineage>
        <taxon>Eukaryota</taxon>
        <taxon>Viridiplantae</taxon>
        <taxon>Chlorophyta</taxon>
        <taxon>Pyramimonadophyceae</taxon>
        <taxon>Pyramimonadales</taxon>
        <taxon>Pyramimonadaceae</taxon>
        <taxon>Cymbomonas</taxon>
    </lineage>
</organism>
<dbReference type="CDD" id="cd06257">
    <property type="entry name" value="DnaJ"/>
    <property type="match status" value="1"/>
</dbReference>
<dbReference type="AlphaFoldDB" id="A0AAE0EWR4"/>
<protein>
    <submittedName>
        <fullName evidence="4">Copper transport protein ctr1</fullName>
    </submittedName>
</protein>
<feature type="region of interest" description="Disordered" evidence="1">
    <location>
        <begin position="171"/>
        <end position="221"/>
    </location>
</feature>
<dbReference type="InterPro" id="IPR001623">
    <property type="entry name" value="DnaJ_domain"/>
</dbReference>
<keyword evidence="2" id="KW-1133">Transmembrane helix</keyword>
<keyword evidence="2" id="KW-0812">Transmembrane</keyword>
<comment type="caution">
    <text evidence="4">The sequence shown here is derived from an EMBL/GenBank/DDBJ whole genome shotgun (WGS) entry which is preliminary data.</text>
</comment>
<dbReference type="InterPro" id="IPR036869">
    <property type="entry name" value="J_dom_sf"/>
</dbReference>